<proteinExistence type="predicted"/>
<dbReference type="Proteomes" id="UP001595897">
    <property type="component" value="Unassembled WGS sequence"/>
</dbReference>
<evidence type="ECO:0000313" key="5">
    <source>
        <dbReference type="Proteomes" id="UP001595897"/>
    </source>
</evidence>
<dbReference type="Gene3D" id="2.40.30.10">
    <property type="entry name" value="Translation factors"/>
    <property type="match status" value="1"/>
</dbReference>
<dbReference type="PRINTS" id="PR00410">
    <property type="entry name" value="PHEHYDRXLASE"/>
</dbReference>
<comment type="caution">
    <text evidence="4">The sequence shown here is derived from an EMBL/GenBank/DDBJ whole genome shotgun (WGS) entry which is preliminary data.</text>
</comment>
<keyword evidence="4" id="KW-0560">Oxidoreductase</keyword>
<dbReference type="RefSeq" id="WP_382408579.1">
    <property type="nucleotide sequence ID" value="NZ_JBHSGU010000005.1"/>
</dbReference>
<evidence type="ECO:0000313" key="4">
    <source>
        <dbReference type="EMBL" id="MFC4700754.1"/>
    </source>
</evidence>
<gene>
    <name evidence="4" type="primary">fre</name>
    <name evidence="4" type="ORF">ACFO4O_11335</name>
</gene>
<sequence length="231" mass="25717">MTLTKANLLSKESLTPHVFKIVLKPEEPINFKAGQYLQVVMADEDKRPFSIANTPATSDLIELHIGATPDNPYAYEVLQRLEQQQWLMLEVGLGNAHVKNTQLEAVLIAGGTGYSYTKSVLFNILETQPERKVTLYWGAKSFADLYEAAELQALSNKHAHFKFIPVVELPDSDWTGKVGFVHQVVMQDFTNFSAIEVYVAGRFDMAKAVKADLLPLGLKAENLIGDAFAFI</sequence>
<name>A0ABV9LY45_9ALTE</name>
<protein>
    <submittedName>
        <fullName evidence="4">NAD(P)H-flavin reductase</fullName>
        <ecNumber evidence="4">1.5.1.41</ecNumber>
    </submittedName>
</protein>
<dbReference type="PANTHER" id="PTHR43644">
    <property type="entry name" value="NA(+)-TRANSLOCATING NADH-QUINONE REDUCTASE SUBUNIT"/>
    <property type="match status" value="1"/>
</dbReference>
<dbReference type="EMBL" id="JBHSGU010000005">
    <property type="protein sequence ID" value="MFC4700754.1"/>
    <property type="molecule type" value="Genomic_DNA"/>
</dbReference>
<keyword evidence="1" id="KW-0285">Flavoprotein</keyword>
<keyword evidence="2" id="KW-0274">FAD</keyword>
<evidence type="ECO:0000259" key="3">
    <source>
        <dbReference type="PROSITE" id="PS51384"/>
    </source>
</evidence>
<reference evidence="5" key="1">
    <citation type="journal article" date="2019" name="Int. J. Syst. Evol. Microbiol.">
        <title>The Global Catalogue of Microorganisms (GCM) 10K type strain sequencing project: providing services to taxonomists for standard genome sequencing and annotation.</title>
        <authorList>
            <consortium name="The Broad Institute Genomics Platform"/>
            <consortium name="The Broad Institute Genome Sequencing Center for Infectious Disease"/>
            <person name="Wu L."/>
            <person name="Ma J."/>
        </authorList>
    </citation>
    <scope>NUCLEOTIDE SEQUENCE [LARGE SCALE GENOMIC DNA]</scope>
    <source>
        <strain evidence="5">KACC 12507</strain>
    </source>
</reference>
<accession>A0ABV9LY45</accession>
<keyword evidence="5" id="KW-1185">Reference proteome</keyword>
<dbReference type="InterPro" id="IPR039261">
    <property type="entry name" value="FNR_nucleotide-bd"/>
</dbReference>
<dbReference type="CDD" id="cd06189">
    <property type="entry name" value="flavin_oxioreductase"/>
    <property type="match status" value="1"/>
</dbReference>
<dbReference type="InterPro" id="IPR017938">
    <property type="entry name" value="Riboflavin_synthase-like_b-brl"/>
</dbReference>
<dbReference type="PANTHER" id="PTHR43644:SF1">
    <property type="entry name" value="NAD(P)H-FLAVIN REDUCTASE"/>
    <property type="match status" value="1"/>
</dbReference>
<dbReference type="EC" id="1.5.1.41" evidence="4"/>
<dbReference type="NCBIfam" id="NF005963">
    <property type="entry name" value="PRK08051.1"/>
    <property type="match status" value="1"/>
</dbReference>
<dbReference type="PROSITE" id="PS51384">
    <property type="entry name" value="FAD_FR"/>
    <property type="match status" value="1"/>
</dbReference>
<dbReference type="Gene3D" id="3.40.50.80">
    <property type="entry name" value="Nucleotide-binding domain of ferredoxin-NADP reductase (FNR) module"/>
    <property type="match status" value="1"/>
</dbReference>
<dbReference type="Pfam" id="PF00175">
    <property type="entry name" value="NAD_binding_1"/>
    <property type="match status" value="1"/>
</dbReference>
<dbReference type="InterPro" id="IPR017927">
    <property type="entry name" value="FAD-bd_FR_type"/>
</dbReference>
<evidence type="ECO:0000256" key="1">
    <source>
        <dbReference type="ARBA" id="ARBA00022630"/>
    </source>
</evidence>
<organism evidence="4 5">
    <name type="scientific">Glaciecola siphonariae</name>
    <dbReference type="NCBI Taxonomy" id="521012"/>
    <lineage>
        <taxon>Bacteria</taxon>
        <taxon>Pseudomonadati</taxon>
        <taxon>Pseudomonadota</taxon>
        <taxon>Gammaproteobacteria</taxon>
        <taxon>Alteromonadales</taxon>
        <taxon>Alteromonadaceae</taxon>
        <taxon>Glaciecola</taxon>
    </lineage>
</organism>
<feature type="domain" description="FAD-binding FR-type" evidence="3">
    <location>
        <begin position="1"/>
        <end position="99"/>
    </location>
</feature>
<dbReference type="GO" id="GO:0052875">
    <property type="term" value="F:riboflavin reductase [NAD(P)H] activity"/>
    <property type="evidence" value="ECO:0007669"/>
    <property type="project" value="UniProtKB-EC"/>
</dbReference>
<dbReference type="SUPFAM" id="SSF63380">
    <property type="entry name" value="Riboflavin synthase domain-like"/>
    <property type="match status" value="1"/>
</dbReference>
<dbReference type="SUPFAM" id="SSF52343">
    <property type="entry name" value="Ferredoxin reductase-like, C-terminal NADP-linked domain"/>
    <property type="match status" value="1"/>
</dbReference>
<evidence type="ECO:0000256" key="2">
    <source>
        <dbReference type="ARBA" id="ARBA00022827"/>
    </source>
</evidence>
<dbReference type="InterPro" id="IPR001433">
    <property type="entry name" value="OxRdtase_FAD/NAD-bd"/>
</dbReference>